<feature type="signal peptide" evidence="1">
    <location>
        <begin position="1"/>
        <end position="20"/>
    </location>
</feature>
<dbReference type="InterPro" id="IPR011050">
    <property type="entry name" value="Pectin_lyase_fold/virulence"/>
</dbReference>
<name>A0A839F5A2_9GAMM</name>
<gene>
    <name evidence="2" type="ORF">FHW12_003993</name>
</gene>
<dbReference type="EMBL" id="JACGXL010000008">
    <property type="protein sequence ID" value="MBA8889746.1"/>
    <property type="molecule type" value="Genomic_DNA"/>
</dbReference>
<dbReference type="Proteomes" id="UP000550401">
    <property type="component" value="Unassembled WGS sequence"/>
</dbReference>
<evidence type="ECO:0000313" key="2">
    <source>
        <dbReference type="EMBL" id="MBA8889746.1"/>
    </source>
</evidence>
<accession>A0A839F5A2</accession>
<protein>
    <recommendedName>
        <fullName evidence="4">Parallel beta helix pectate lyase-like protein</fullName>
    </recommendedName>
</protein>
<organism evidence="2 3">
    <name type="scientific">Dokdonella fugitiva</name>
    <dbReference type="NCBI Taxonomy" id="328517"/>
    <lineage>
        <taxon>Bacteria</taxon>
        <taxon>Pseudomonadati</taxon>
        <taxon>Pseudomonadota</taxon>
        <taxon>Gammaproteobacteria</taxon>
        <taxon>Lysobacterales</taxon>
        <taxon>Rhodanobacteraceae</taxon>
        <taxon>Dokdonella</taxon>
    </lineage>
</organism>
<keyword evidence="1" id="KW-0732">Signal</keyword>
<keyword evidence="3" id="KW-1185">Reference proteome</keyword>
<dbReference type="InterPro" id="IPR059226">
    <property type="entry name" value="Choice_anch_Q_dom"/>
</dbReference>
<dbReference type="InterPro" id="IPR006626">
    <property type="entry name" value="PbH1"/>
</dbReference>
<dbReference type="SUPFAM" id="SSF51126">
    <property type="entry name" value="Pectin lyase-like"/>
    <property type="match status" value="1"/>
</dbReference>
<dbReference type="NCBIfam" id="NF041518">
    <property type="entry name" value="choice_anch_Q"/>
    <property type="match status" value="1"/>
</dbReference>
<dbReference type="AlphaFoldDB" id="A0A839F5A2"/>
<comment type="caution">
    <text evidence="2">The sequence shown here is derived from an EMBL/GenBank/DDBJ whole genome shotgun (WGS) entry which is preliminary data.</text>
</comment>
<dbReference type="InterPro" id="IPR012334">
    <property type="entry name" value="Pectin_lyas_fold"/>
</dbReference>
<sequence length="573" mass="59551">MMRPAPLLLSLLVVPVGASAVDDAIFADGFDRAAPVVLYTDIVSGPTTGGEGGKGAYLSLFGRNFGTGGLGTRIKVYVGTAEVDNYRYLGPSRGRDDVQQVTVQLGALGGQAAGVALPVTLVVDGLSSTIASGFTINPGRMIFVDPLDGDDASGVVGDIAHPFRRVQAGGDFSAGAWGRVRPGDFIVLRGGNYVDRGFEDYFLRFMIRTNGLPDRSSGTAPTGAVDTGPITLTAYPNEVASIAGTATNNPSGALAGLNGENYPLAGKWIVIANLRIEGGGYDGPVNQEIHGDHWRVVNNELTATTGVTSGASPSRMGGITGNGVDAHWLGNHIHDIQGSENEAHGIYIDGEGSYDIAWNDIHDIHSGKGIQLFANGGNGSDVIDDVAIHHNRVSRVTQFGINIADGSRDRIAIYDNIVTEAAAAGLRFNTVDLHGCRVYNNTFHGNNTASGDVYGVLMNDWGLPADALDVRDNIFVARSGTHYFGGSVGFDGTEGVFARNLWFGGDDGTAIDSAALVADPHFVAPGSDFHLAAGSPAIDAGSAATAALVTTDYDARARPSGAAMDLGALEYSP</sequence>
<evidence type="ECO:0000313" key="3">
    <source>
        <dbReference type="Proteomes" id="UP000550401"/>
    </source>
</evidence>
<dbReference type="Gene3D" id="2.160.20.10">
    <property type="entry name" value="Single-stranded right-handed beta-helix, Pectin lyase-like"/>
    <property type="match status" value="1"/>
</dbReference>
<evidence type="ECO:0008006" key="4">
    <source>
        <dbReference type="Google" id="ProtNLM"/>
    </source>
</evidence>
<dbReference type="RefSeq" id="WP_220484572.1">
    <property type="nucleotide sequence ID" value="NZ_JACGXL010000008.1"/>
</dbReference>
<proteinExistence type="predicted"/>
<dbReference type="SMART" id="SM00710">
    <property type="entry name" value="PbH1"/>
    <property type="match status" value="4"/>
</dbReference>
<reference evidence="2 3" key="1">
    <citation type="submission" date="2020-07" db="EMBL/GenBank/DDBJ databases">
        <title>Genomic Encyclopedia of Type Strains, Phase IV (KMG-V): Genome sequencing to study the core and pangenomes of soil and plant-associated prokaryotes.</title>
        <authorList>
            <person name="Whitman W."/>
        </authorList>
    </citation>
    <scope>NUCLEOTIDE SEQUENCE [LARGE SCALE GENOMIC DNA]</scope>
    <source>
        <strain evidence="2 3">RH2WT43</strain>
    </source>
</reference>
<feature type="chain" id="PRO_5032503081" description="Parallel beta helix pectate lyase-like protein" evidence="1">
    <location>
        <begin position="21"/>
        <end position="573"/>
    </location>
</feature>
<evidence type="ECO:0000256" key="1">
    <source>
        <dbReference type="SAM" id="SignalP"/>
    </source>
</evidence>